<evidence type="ECO:0000256" key="4">
    <source>
        <dbReference type="SAM" id="SignalP"/>
    </source>
</evidence>
<dbReference type="SUPFAM" id="SSF50685">
    <property type="entry name" value="Barwin-like endoglucanases"/>
    <property type="match status" value="1"/>
</dbReference>
<name>A0AAW9JVB1_CARML</name>
<dbReference type="PANTHER" id="PTHR39160">
    <property type="entry name" value="CELL WALL-BINDING PROTEIN YOCH"/>
    <property type="match status" value="1"/>
</dbReference>
<keyword evidence="1 4" id="KW-0732">Signal</keyword>
<dbReference type="GO" id="GO:0009254">
    <property type="term" value="P:peptidoglycan turnover"/>
    <property type="evidence" value="ECO:0007669"/>
    <property type="project" value="InterPro"/>
</dbReference>
<dbReference type="Pfam" id="PF06725">
    <property type="entry name" value="3D"/>
    <property type="match status" value="1"/>
</dbReference>
<feature type="domain" description="3D" evidence="5">
    <location>
        <begin position="304"/>
        <end position="363"/>
    </location>
</feature>
<feature type="chain" id="PRO_5043645423" evidence="4">
    <location>
        <begin position="22"/>
        <end position="364"/>
    </location>
</feature>
<organism evidence="7 8">
    <name type="scientific">Carnobacterium maltaromaticum</name>
    <name type="common">Carnobacterium piscicola</name>
    <dbReference type="NCBI Taxonomy" id="2751"/>
    <lineage>
        <taxon>Bacteria</taxon>
        <taxon>Bacillati</taxon>
        <taxon>Bacillota</taxon>
        <taxon>Bacilli</taxon>
        <taxon>Lactobacillales</taxon>
        <taxon>Carnobacteriaceae</taxon>
        <taxon>Carnobacterium</taxon>
    </lineage>
</organism>
<feature type="region of interest" description="Disordered" evidence="3">
    <location>
        <begin position="249"/>
        <end position="270"/>
    </location>
</feature>
<dbReference type="InterPro" id="IPR010611">
    <property type="entry name" value="3D_dom"/>
</dbReference>
<accession>A0AAW9JVB1</accession>
<evidence type="ECO:0000259" key="5">
    <source>
        <dbReference type="Pfam" id="PF06725"/>
    </source>
</evidence>
<gene>
    <name evidence="7" type="ORF">RAK27_02780</name>
</gene>
<sequence length="364" mass="39469">MKLRKLVVSVVLTFLSVNLIANVGYAASLDEINKEQQAKQAKMATVDSEISQTLVSLNDKNKEIEALNQQVSEKQESLKDTAEKIKAKQANVDERVAQAKKRLQSLQTSEANKSMVLMILESESLTDFLNRAYVINRLQSADNDNLEEAKKDQEELTNLEAKLREDAATLAEQKEQVNKDTTELNTKMASLQKTMDENKDALNALDEQKRTEQARIDDEAAKKKEAEELAKKAEAAKVSTAAVAQNTAPNDAVAPAAPSNPTDQSGAGGAGKTIIVESTAYSYAENGSSFFTANGTDLRVNPMVIAVDPRVIPIGSRVEVSGYGVAIAADTGGAIKGNKIDVHFSSVAECLQWGRRTVTIKILD</sequence>
<evidence type="ECO:0000259" key="6">
    <source>
        <dbReference type="Pfam" id="PF24568"/>
    </source>
</evidence>
<comment type="caution">
    <text evidence="7">The sequence shown here is derived from an EMBL/GenBank/DDBJ whole genome shotgun (WGS) entry which is preliminary data.</text>
</comment>
<dbReference type="RefSeq" id="WP_057001653.1">
    <property type="nucleotide sequence ID" value="NZ_BJOJ01000055.1"/>
</dbReference>
<dbReference type="InterPro" id="IPR057309">
    <property type="entry name" value="PcsB_CC"/>
</dbReference>
<feature type="coiled-coil region" evidence="2">
    <location>
        <begin position="136"/>
        <end position="236"/>
    </location>
</feature>
<dbReference type="Proteomes" id="UP001290462">
    <property type="component" value="Unassembled WGS sequence"/>
</dbReference>
<protein>
    <submittedName>
        <fullName evidence="7">3D domain-containing protein</fullName>
    </submittedName>
</protein>
<feature type="signal peptide" evidence="4">
    <location>
        <begin position="1"/>
        <end position="21"/>
    </location>
</feature>
<feature type="domain" description="Peptidoglycan hydrolase PcsB coiled-coil" evidence="6">
    <location>
        <begin position="85"/>
        <end position="157"/>
    </location>
</feature>
<evidence type="ECO:0000313" key="8">
    <source>
        <dbReference type="Proteomes" id="UP001290462"/>
    </source>
</evidence>
<dbReference type="GO" id="GO:0004553">
    <property type="term" value="F:hydrolase activity, hydrolyzing O-glycosyl compounds"/>
    <property type="evidence" value="ECO:0007669"/>
    <property type="project" value="InterPro"/>
</dbReference>
<evidence type="ECO:0000313" key="7">
    <source>
        <dbReference type="EMBL" id="MDZ5757575.1"/>
    </source>
</evidence>
<reference evidence="7" key="1">
    <citation type="submission" date="2023-08" db="EMBL/GenBank/DDBJ databases">
        <title>Genomic characterization of piscicolin 126 produced by Carnobacterium maltaromaticum CM22 strain isolated from salmon (Salmo salar).</title>
        <authorList>
            <person name="Gonzalez-Gragera E."/>
            <person name="Garcia-Lopez J.D."/>
            <person name="Teso-Perez C."/>
            <person name="Gimenez-Hernandez I."/>
            <person name="Peralta-Sanchez J.M."/>
            <person name="Valdivia E."/>
            <person name="Montalban-Lopez M."/>
            <person name="Martin-Platero A.M."/>
            <person name="Banos A."/>
            <person name="Martinez-Bueno M."/>
        </authorList>
    </citation>
    <scope>NUCLEOTIDE SEQUENCE</scope>
    <source>
        <strain evidence="7">CM22</strain>
    </source>
</reference>
<evidence type="ECO:0000256" key="3">
    <source>
        <dbReference type="SAM" id="MobiDB-lite"/>
    </source>
</evidence>
<dbReference type="InterPro" id="IPR051933">
    <property type="entry name" value="Resuscitation_pf_RpfB"/>
</dbReference>
<evidence type="ECO:0000256" key="2">
    <source>
        <dbReference type="SAM" id="Coils"/>
    </source>
</evidence>
<dbReference type="EMBL" id="JAVBVO010000002">
    <property type="protein sequence ID" value="MDZ5757575.1"/>
    <property type="molecule type" value="Genomic_DNA"/>
</dbReference>
<feature type="coiled-coil region" evidence="2">
    <location>
        <begin position="50"/>
        <end position="109"/>
    </location>
</feature>
<dbReference type="GO" id="GO:0019867">
    <property type="term" value="C:outer membrane"/>
    <property type="evidence" value="ECO:0007669"/>
    <property type="project" value="InterPro"/>
</dbReference>
<evidence type="ECO:0000256" key="1">
    <source>
        <dbReference type="ARBA" id="ARBA00022729"/>
    </source>
</evidence>
<dbReference type="Gene3D" id="6.10.250.3150">
    <property type="match status" value="1"/>
</dbReference>
<dbReference type="AlphaFoldDB" id="A0AAW9JVB1"/>
<dbReference type="InterPro" id="IPR036908">
    <property type="entry name" value="RlpA-like_sf"/>
</dbReference>
<proteinExistence type="predicted"/>
<dbReference type="CDD" id="cd22786">
    <property type="entry name" value="DPBB_YuiC-like"/>
    <property type="match status" value="1"/>
</dbReference>
<dbReference type="GeneID" id="83607115"/>
<keyword evidence="2" id="KW-0175">Coiled coil</keyword>
<dbReference type="Pfam" id="PF24568">
    <property type="entry name" value="CC_PcsB"/>
    <property type="match status" value="1"/>
</dbReference>
<dbReference type="PANTHER" id="PTHR39160:SF4">
    <property type="entry name" value="RESUSCITATION-PROMOTING FACTOR RPFB"/>
    <property type="match status" value="1"/>
</dbReference>